<feature type="signal peptide" evidence="1">
    <location>
        <begin position="1"/>
        <end position="31"/>
    </location>
</feature>
<feature type="chain" id="PRO_5012822708" description="Fibronectin type-III domain-containing protein" evidence="1">
    <location>
        <begin position="32"/>
        <end position="134"/>
    </location>
</feature>
<reference evidence="3 4" key="1">
    <citation type="submission" date="2017-03" db="EMBL/GenBank/DDBJ databases">
        <authorList>
            <person name="Afonso C.L."/>
            <person name="Miller P.J."/>
            <person name="Scott M.A."/>
            <person name="Spackman E."/>
            <person name="Goraichik I."/>
            <person name="Dimitrov K.M."/>
            <person name="Suarez D.L."/>
            <person name="Swayne D.E."/>
        </authorList>
    </citation>
    <scope>NUCLEOTIDE SEQUENCE [LARGE SCALE GENOMIC DNA]</scope>
    <source>
        <strain evidence="3">Genome sequencing of Nitrospira japonica strain NJ11</strain>
    </source>
</reference>
<gene>
    <name evidence="3" type="ORF">NSJP_3873</name>
</gene>
<keyword evidence="1" id="KW-0732">Signal</keyword>
<dbReference type="AlphaFoldDB" id="A0A1W1IAM4"/>
<proteinExistence type="predicted"/>
<keyword evidence="4" id="KW-1185">Reference proteome</keyword>
<accession>A0A1W1IAM4</accession>
<dbReference type="SUPFAM" id="SSF49265">
    <property type="entry name" value="Fibronectin type III"/>
    <property type="match status" value="1"/>
</dbReference>
<evidence type="ECO:0000313" key="4">
    <source>
        <dbReference type="Proteomes" id="UP000192042"/>
    </source>
</evidence>
<feature type="domain" description="Fibronectin type-III" evidence="2">
    <location>
        <begin position="39"/>
        <end position="134"/>
    </location>
</feature>
<dbReference type="InterPro" id="IPR036116">
    <property type="entry name" value="FN3_sf"/>
</dbReference>
<dbReference type="STRING" id="1325564.NSJP_3873"/>
<dbReference type="InterPro" id="IPR013783">
    <property type="entry name" value="Ig-like_fold"/>
</dbReference>
<name>A0A1W1IAM4_9BACT</name>
<dbReference type="SMART" id="SM00060">
    <property type="entry name" value="FN3"/>
    <property type="match status" value="1"/>
</dbReference>
<dbReference type="RefSeq" id="WP_172834439.1">
    <property type="nucleotide sequence ID" value="NZ_LT828648.1"/>
</dbReference>
<sequence>MTTLLPTSGFPFRTVQAVLLSLMPAALSACGQGGGNTMGAVPDTGGSVSSLSVTLAWDPVPDPAVTGYIIHYGRSSPNQRGSCRYEASLFVSQPKGTVHNLRPETRYYFSVSSYNGVEGSCSEEVSTITPASPA</sequence>
<evidence type="ECO:0000259" key="2">
    <source>
        <dbReference type="PROSITE" id="PS50853"/>
    </source>
</evidence>
<dbReference type="Proteomes" id="UP000192042">
    <property type="component" value="Chromosome I"/>
</dbReference>
<dbReference type="CDD" id="cd00063">
    <property type="entry name" value="FN3"/>
    <property type="match status" value="1"/>
</dbReference>
<dbReference type="KEGG" id="nja:NSJP_3873"/>
<dbReference type="Pfam" id="PF00041">
    <property type="entry name" value="fn3"/>
    <property type="match status" value="1"/>
</dbReference>
<dbReference type="Gene3D" id="2.60.40.10">
    <property type="entry name" value="Immunoglobulins"/>
    <property type="match status" value="1"/>
</dbReference>
<dbReference type="InterPro" id="IPR003961">
    <property type="entry name" value="FN3_dom"/>
</dbReference>
<dbReference type="EMBL" id="LT828648">
    <property type="protein sequence ID" value="SLM50040.1"/>
    <property type="molecule type" value="Genomic_DNA"/>
</dbReference>
<protein>
    <recommendedName>
        <fullName evidence="2">Fibronectin type-III domain-containing protein</fullName>
    </recommendedName>
</protein>
<evidence type="ECO:0000313" key="3">
    <source>
        <dbReference type="EMBL" id="SLM50040.1"/>
    </source>
</evidence>
<organism evidence="3 4">
    <name type="scientific">Nitrospira japonica</name>
    <dbReference type="NCBI Taxonomy" id="1325564"/>
    <lineage>
        <taxon>Bacteria</taxon>
        <taxon>Pseudomonadati</taxon>
        <taxon>Nitrospirota</taxon>
        <taxon>Nitrospiria</taxon>
        <taxon>Nitrospirales</taxon>
        <taxon>Nitrospiraceae</taxon>
        <taxon>Nitrospira</taxon>
    </lineage>
</organism>
<evidence type="ECO:0000256" key="1">
    <source>
        <dbReference type="SAM" id="SignalP"/>
    </source>
</evidence>
<dbReference type="PROSITE" id="PS50853">
    <property type="entry name" value="FN3"/>
    <property type="match status" value="1"/>
</dbReference>